<feature type="domain" description="AIG1-type G" evidence="4">
    <location>
        <begin position="255"/>
        <end position="459"/>
    </location>
</feature>
<evidence type="ECO:0000313" key="7">
    <source>
        <dbReference type="RefSeq" id="XP_070312633.1"/>
    </source>
</evidence>
<evidence type="ECO:0000256" key="1">
    <source>
        <dbReference type="ARBA" id="ARBA00008535"/>
    </source>
</evidence>
<dbReference type="Gene3D" id="3.40.50.300">
    <property type="entry name" value="P-loop containing nucleotide triphosphate hydrolases"/>
    <property type="match status" value="3"/>
</dbReference>
<dbReference type="InterPro" id="IPR006703">
    <property type="entry name" value="G_AIG1"/>
</dbReference>
<dbReference type="GeneID" id="110151713"/>
<accession>A0ABM4HAN5</accession>
<feature type="domain" description="AIG1-type G" evidence="4">
    <location>
        <begin position="471"/>
        <end position="675"/>
    </location>
</feature>
<dbReference type="Proteomes" id="UP001652640">
    <property type="component" value="Chromosome 1"/>
</dbReference>
<evidence type="ECO:0000256" key="2">
    <source>
        <dbReference type="ARBA" id="ARBA00022741"/>
    </source>
</evidence>
<dbReference type="Pfam" id="PF04548">
    <property type="entry name" value="AIG1"/>
    <property type="match status" value="3"/>
</dbReference>
<evidence type="ECO:0000313" key="5">
    <source>
        <dbReference type="Proteomes" id="UP001652640"/>
    </source>
</evidence>
<dbReference type="CDD" id="cd01852">
    <property type="entry name" value="AIG1"/>
    <property type="match status" value="3"/>
</dbReference>
<gene>
    <name evidence="6 7" type="primary">LOC110151713</name>
</gene>
<dbReference type="SUPFAM" id="SSF52540">
    <property type="entry name" value="P-loop containing nucleoside triphosphate hydrolases"/>
    <property type="match status" value="3"/>
</dbReference>
<evidence type="ECO:0000259" key="4">
    <source>
        <dbReference type="PROSITE" id="PS51720"/>
    </source>
</evidence>
<dbReference type="RefSeq" id="XP_070312633.1">
    <property type="nucleotide sequence ID" value="XM_070456532.1"/>
</dbReference>
<dbReference type="PROSITE" id="PS50007">
    <property type="entry name" value="PIPLC_X_DOMAIN"/>
    <property type="match status" value="1"/>
</dbReference>
<dbReference type="InterPro" id="IPR027417">
    <property type="entry name" value="P-loop_NTPase"/>
</dbReference>
<comment type="similarity">
    <text evidence="1">Belongs to the TRAFAC class TrmE-Era-EngA-EngB-Septin-like GTPase superfamily. AIG1/Toc34/Toc159-like paraseptin GTPase family. IAN subfamily.</text>
</comment>
<keyword evidence="5" id="KW-1185">Reference proteome</keyword>
<keyword evidence="2" id="KW-0547">Nucleotide-binding</keyword>
<keyword evidence="3" id="KW-0342">GTP-binding</keyword>
<protein>
    <submittedName>
        <fullName evidence="6 7">GTPase IMAP family member 8-like isoform X1</fullName>
    </submittedName>
</protein>
<reference evidence="5" key="1">
    <citation type="journal article" date="2022" name="J. Hered.">
        <title>A De Novo Chromosome-Level Genome Assembly of the White-Tailed Deer, Odocoileus Virginianus.</title>
        <authorList>
            <person name="London E.W."/>
            <person name="Roca A.L."/>
            <person name="Novakofski J.E."/>
            <person name="Mateus-Pinilla N.E."/>
        </authorList>
    </citation>
    <scope>NUCLEOTIDE SEQUENCE [LARGE SCALE GENOMIC DNA]</scope>
</reference>
<dbReference type="InterPro" id="IPR045058">
    <property type="entry name" value="GIMA/IAN/Toc"/>
</dbReference>
<evidence type="ECO:0000256" key="3">
    <source>
        <dbReference type="ARBA" id="ARBA00023134"/>
    </source>
</evidence>
<feature type="domain" description="AIG1-type G" evidence="4">
    <location>
        <begin position="42"/>
        <end position="243"/>
    </location>
</feature>
<proteinExistence type="inferred from homology"/>
<evidence type="ECO:0000313" key="6">
    <source>
        <dbReference type="RefSeq" id="XP_070312593.1"/>
    </source>
</evidence>
<name>A0ABM4HAN5_ODOVR</name>
<sequence>MGHPDCQAIGQSQPRFSCPSIVSMLTCLHSTASDVNMAGTKDNALRIMLVGTMGSGKSVTANTILGEQIFDSKIAAQFVTKSCQEASQKWKGRDLLIIDTPGLFNTKESQKAILNEIKEYLFTSHCGLHAIILVIQLDCDTQEEQQTVALIKNLFGEAAMKYMIILFTHQEELEDKSLRDYVREAGKLQSLIKECGDRYCVFSNRTDQAEKDAQVQELVDLIDKMVQNNRGAYFPNAAHKGTELTCPHSTADAQDNTLRIVLVGKTGSGKSATANTILGEQVFNSRIAPAAVTKTCQNASRKWKGRELLVVDTPGLFDTERTQDKTCKEISRCVLASCPGPHAIVLVLRLGRYTEEEQQTVALVKTLFGKAAMKYMIILFTHRDELGDQSLSDFLKHADVNLRSLLQECGDRHYAISNSGNTEQAEKEAQVQELVELIDKMVQNNRGAYFPNAAHKGTELTCPHSIANAQYKTLRIVLVGKTGSGKSATANTILGEKVFESEIAAQAVTKTCQTASREWKGRELLVVDTPGLFDTKESLNTTCKEICRCVLASCPGPHAIVLVLRLGRYTQEEQQTVALIKALFGEAAMKYVIILFTCKEELEDQSLRDFLESAGVNLRSLIQECGDRYCAFGNSRHTHQAEKEAQVQELVELIENMLQDNRGAYFSDDIYKNTEGRLRRREEVLKKIYDDQLKTDIQKVEMESAQECKKMIQEKERLIKLLKMKYEEKLRHAREEAQNNIFDGNMNFPSRIFHWFKK</sequence>
<dbReference type="SMART" id="SM00382">
    <property type="entry name" value="AAA"/>
    <property type="match status" value="3"/>
</dbReference>
<organism evidence="5 7">
    <name type="scientific">Odocoileus virginianus</name>
    <name type="common">White-tailed deer</name>
    <dbReference type="NCBI Taxonomy" id="9874"/>
    <lineage>
        <taxon>Eukaryota</taxon>
        <taxon>Metazoa</taxon>
        <taxon>Chordata</taxon>
        <taxon>Craniata</taxon>
        <taxon>Vertebrata</taxon>
        <taxon>Euteleostomi</taxon>
        <taxon>Mammalia</taxon>
        <taxon>Eutheria</taxon>
        <taxon>Laurasiatheria</taxon>
        <taxon>Artiodactyla</taxon>
        <taxon>Ruminantia</taxon>
        <taxon>Pecora</taxon>
        <taxon>Cervidae</taxon>
        <taxon>Odocoileinae</taxon>
        <taxon>Odocoileus</taxon>
    </lineage>
</organism>
<dbReference type="PROSITE" id="PS51720">
    <property type="entry name" value="G_AIG1"/>
    <property type="match status" value="3"/>
</dbReference>
<reference evidence="6 7" key="2">
    <citation type="submission" date="2025-05" db="UniProtKB">
        <authorList>
            <consortium name="RefSeq"/>
        </authorList>
    </citation>
    <scope>IDENTIFICATION</scope>
    <source>
        <tissue evidence="6 7">Tongue muscle</tissue>
    </source>
</reference>
<dbReference type="InterPro" id="IPR003593">
    <property type="entry name" value="AAA+_ATPase"/>
</dbReference>
<dbReference type="PANTHER" id="PTHR10903:SF170">
    <property type="entry name" value="GTPASE IMAP FAMILY MEMBER 7"/>
    <property type="match status" value="1"/>
</dbReference>
<dbReference type="RefSeq" id="XP_070312593.1">
    <property type="nucleotide sequence ID" value="XM_070456492.1"/>
</dbReference>
<dbReference type="PANTHER" id="PTHR10903">
    <property type="entry name" value="GTPASE, IMAP FAMILY MEMBER-RELATED"/>
    <property type="match status" value="1"/>
</dbReference>